<dbReference type="RefSeq" id="WP_035234057.1">
    <property type="nucleotide sequence ID" value="NZ_ARXV01000014.1"/>
</dbReference>
<feature type="signal peptide" evidence="2">
    <location>
        <begin position="1"/>
        <end position="17"/>
    </location>
</feature>
<evidence type="ECO:0000259" key="3">
    <source>
        <dbReference type="Pfam" id="PF13505"/>
    </source>
</evidence>
<dbReference type="OrthoDB" id="6076358at2"/>
<dbReference type="EMBL" id="ARXV01000014">
    <property type="protein sequence ID" value="KGD63742.1"/>
    <property type="molecule type" value="Genomic_DNA"/>
</dbReference>
<sequence length="207" mass="23147">MRYWMLIGLLFSSSLWAQDTDQTEDRKAGVAHFQDSRYGYAAANLMHLNLDYDNRELTPTGLGLRLGGMVDENWGVELRLAAAPSGDTFRSDTSRNKVDYTVDHVGALLATGKWSLDAPVLKQHLDSLFVQGFAGVADVKVKTVVRRRCNTVCDSDTRRNDDTSLAFGAALGLRTRYNIGLSLQYMQYVDKDYITVTGVEGGLEWYF</sequence>
<evidence type="ECO:0000313" key="5">
    <source>
        <dbReference type="Proteomes" id="UP000029444"/>
    </source>
</evidence>
<feature type="domain" description="Outer membrane protein beta-barrel" evidence="3">
    <location>
        <begin position="37"/>
        <end position="207"/>
    </location>
</feature>
<comment type="caution">
    <text evidence="4">The sequence shown here is derived from an EMBL/GenBank/DDBJ whole genome shotgun (WGS) entry which is preliminary data.</text>
</comment>
<dbReference type="STRING" id="1177154.Y5S_02949"/>
<gene>
    <name evidence="4" type="ORF">Y5S_02949</name>
</gene>
<protein>
    <recommendedName>
        <fullName evidence="3">Outer membrane protein beta-barrel domain-containing protein</fullName>
    </recommendedName>
</protein>
<feature type="chain" id="PRO_5001910972" description="Outer membrane protein beta-barrel domain-containing protein" evidence="2">
    <location>
        <begin position="18"/>
        <end position="207"/>
    </location>
</feature>
<dbReference type="PATRIC" id="fig|1177154.3.peg.2988"/>
<dbReference type="Gene3D" id="2.40.160.20">
    <property type="match status" value="1"/>
</dbReference>
<evidence type="ECO:0000313" key="4">
    <source>
        <dbReference type="EMBL" id="KGD63742.1"/>
    </source>
</evidence>
<dbReference type="Pfam" id="PF13505">
    <property type="entry name" value="OMP_b-brl"/>
    <property type="match status" value="1"/>
</dbReference>
<organism evidence="4 5">
    <name type="scientific">Alcanivorax nanhaiticus</name>
    <dbReference type="NCBI Taxonomy" id="1177154"/>
    <lineage>
        <taxon>Bacteria</taxon>
        <taxon>Pseudomonadati</taxon>
        <taxon>Pseudomonadota</taxon>
        <taxon>Gammaproteobacteria</taxon>
        <taxon>Oceanospirillales</taxon>
        <taxon>Alcanivoracaceae</taxon>
        <taxon>Alcanivorax</taxon>
    </lineage>
</organism>
<evidence type="ECO:0000256" key="2">
    <source>
        <dbReference type="SAM" id="SignalP"/>
    </source>
</evidence>
<dbReference type="AlphaFoldDB" id="A0A095SGR9"/>
<reference evidence="4 5" key="1">
    <citation type="submission" date="2012-09" db="EMBL/GenBank/DDBJ databases">
        <title>Genome Sequence of alkane-degrading Bacterium Alcanivorax sp. 19-m-6.</title>
        <authorList>
            <person name="Lai Q."/>
            <person name="Shao Z."/>
        </authorList>
    </citation>
    <scope>NUCLEOTIDE SEQUENCE [LARGE SCALE GENOMIC DNA]</scope>
    <source>
        <strain evidence="4 5">19-m-6</strain>
    </source>
</reference>
<dbReference type="InterPro" id="IPR027385">
    <property type="entry name" value="Beta-barrel_OMP"/>
</dbReference>
<proteinExistence type="predicted"/>
<name>A0A095SGR9_9GAMM</name>
<dbReference type="InterPro" id="IPR011250">
    <property type="entry name" value="OMP/PagP_B-barrel"/>
</dbReference>
<keyword evidence="1 2" id="KW-0732">Signal</keyword>
<accession>A0A095SGR9</accession>
<keyword evidence="5" id="KW-1185">Reference proteome</keyword>
<dbReference type="Proteomes" id="UP000029444">
    <property type="component" value="Unassembled WGS sequence"/>
</dbReference>
<dbReference type="SUPFAM" id="SSF56925">
    <property type="entry name" value="OMPA-like"/>
    <property type="match status" value="1"/>
</dbReference>
<evidence type="ECO:0000256" key="1">
    <source>
        <dbReference type="ARBA" id="ARBA00022729"/>
    </source>
</evidence>